<protein>
    <recommendedName>
        <fullName evidence="3">U-box domain-containing protein</fullName>
    </recommendedName>
</protein>
<dbReference type="OrthoDB" id="1741906at2759"/>
<dbReference type="InterPro" id="IPR013083">
    <property type="entry name" value="Znf_RING/FYVE/PHD"/>
</dbReference>
<sequence length="279" mass="32017">MDVNNSDDSLKNAIEILNREALAFSLISLASLDGSLVISDEISELCTNMLDAEYRITVVEEEILEKIETGIEEWNVLKSEIDNDELREDVAEAVRMELMIALLFQSDFITTSQEIETKYLSKHHSLGRQPLEPLLSFYYPITLDIMVDHVETSSGQTFEKSAIERWLADGKNHCPLTMIPLNKSLLRPNKTLRKSIEEWEDRNTMITIALMKPKIQSNEEQEVLYSLGKLQDLCIERVLHQEWIIMEDYLPILIGLIGARNSKIRKHDQDLLCILAKGQ</sequence>
<reference evidence="4 5" key="1">
    <citation type="submission" date="2019-07" db="EMBL/GenBank/DDBJ databases">
        <title>De Novo Assembly of kiwifruit Actinidia rufa.</title>
        <authorList>
            <person name="Sugita-Konishi S."/>
            <person name="Sato K."/>
            <person name="Mori E."/>
            <person name="Abe Y."/>
            <person name="Kisaki G."/>
            <person name="Hamano K."/>
            <person name="Suezawa K."/>
            <person name="Otani M."/>
            <person name="Fukuda T."/>
            <person name="Manabe T."/>
            <person name="Gomi K."/>
            <person name="Tabuchi M."/>
            <person name="Akimitsu K."/>
            <person name="Kataoka I."/>
        </authorList>
    </citation>
    <scope>NUCLEOTIDE SEQUENCE [LARGE SCALE GENOMIC DNA]</scope>
    <source>
        <strain evidence="5">cv. Fuchu</strain>
    </source>
</reference>
<accession>A0A7J0EC12</accession>
<gene>
    <name evidence="4" type="ORF">Acr_03g0008180</name>
</gene>
<dbReference type="Pfam" id="PF04564">
    <property type="entry name" value="U-box"/>
    <property type="match status" value="1"/>
</dbReference>
<proteinExistence type="predicted"/>
<dbReference type="AlphaFoldDB" id="A0A7J0EC12"/>
<dbReference type="Gene3D" id="3.30.40.10">
    <property type="entry name" value="Zinc/RING finger domain, C3HC4 (zinc finger)"/>
    <property type="match status" value="1"/>
</dbReference>
<dbReference type="CDD" id="cd16664">
    <property type="entry name" value="RING-Ubox_PUB"/>
    <property type="match status" value="1"/>
</dbReference>
<organism evidence="4 5">
    <name type="scientific">Actinidia rufa</name>
    <dbReference type="NCBI Taxonomy" id="165716"/>
    <lineage>
        <taxon>Eukaryota</taxon>
        <taxon>Viridiplantae</taxon>
        <taxon>Streptophyta</taxon>
        <taxon>Embryophyta</taxon>
        <taxon>Tracheophyta</taxon>
        <taxon>Spermatophyta</taxon>
        <taxon>Magnoliopsida</taxon>
        <taxon>eudicotyledons</taxon>
        <taxon>Gunneridae</taxon>
        <taxon>Pentapetalae</taxon>
        <taxon>asterids</taxon>
        <taxon>Ericales</taxon>
        <taxon>Actinidiaceae</taxon>
        <taxon>Actinidia</taxon>
    </lineage>
</organism>
<dbReference type="GO" id="GO:0004842">
    <property type="term" value="F:ubiquitin-protein transferase activity"/>
    <property type="evidence" value="ECO:0007669"/>
    <property type="project" value="InterPro"/>
</dbReference>
<feature type="domain" description="U-box" evidence="3">
    <location>
        <begin position="132"/>
        <end position="206"/>
    </location>
</feature>
<dbReference type="PROSITE" id="PS51698">
    <property type="entry name" value="U_BOX"/>
    <property type="match status" value="1"/>
</dbReference>
<evidence type="ECO:0000256" key="2">
    <source>
        <dbReference type="ARBA" id="ARBA00022679"/>
    </source>
</evidence>
<dbReference type="EMBL" id="BJWL01000003">
    <property type="protein sequence ID" value="GFY84044.1"/>
    <property type="molecule type" value="Genomic_DNA"/>
</dbReference>
<dbReference type="GO" id="GO:0016567">
    <property type="term" value="P:protein ubiquitination"/>
    <property type="evidence" value="ECO:0007669"/>
    <property type="project" value="UniProtKB-UniPathway"/>
</dbReference>
<dbReference type="PANTHER" id="PTHR45958:SF8">
    <property type="entry name" value="U-BOX DOMAIN-CONTAINING PROTEIN 44-LIKE"/>
    <property type="match status" value="1"/>
</dbReference>
<dbReference type="SUPFAM" id="SSF57850">
    <property type="entry name" value="RING/U-box"/>
    <property type="match status" value="1"/>
</dbReference>
<evidence type="ECO:0000259" key="3">
    <source>
        <dbReference type="PROSITE" id="PS51698"/>
    </source>
</evidence>
<dbReference type="InterPro" id="IPR045210">
    <property type="entry name" value="RING-Ubox_PUB"/>
</dbReference>
<comment type="caution">
    <text evidence="4">The sequence shown here is derived from an EMBL/GenBank/DDBJ whole genome shotgun (WGS) entry which is preliminary data.</text>
</comment>
<evidence type="ECO:0000313" key="4">
    <source>
        <dbReference type="EMBL" id="GFY84044.1"/>
    </source>
</evidence>
<keyword evidence="2" id="KW-0808">Transferase</keyword>
<dbReference type="SMART" id="SM00504">
    <property type="entry name" value="Ubox"/>
    <property type="match status" value="1"/>
</dbReference>
<name>A0A7J0EC12_9ERIC</name>
<evidence type="ECO:0000256" key="1">
    <source>
        <dbReference type="ARBA" id="ARBA00004906"/>
    </source>
</evidence>
<dbReference type="UniPathway" id="UPA00143"/>
<dbReference type="InterPro" id="IPR003613">
    <property type="entry name" value="Ubox_domain"/>
</dbReference>
<dbReference type="Proteomes" id="UP000585474">
    <property type="component" value="Unassembled WGS sequence"/>
</dbReference>
<dbReference type="InterPro" id="IPR052608">
    <property type="entry name" value="U-box_domain_protein"/>
</dbReference>
<evidence type="ECO:0000313" key="5">
    <source>
        <dbReference type="Proteomes" id="UP000585474"/>
    </source>
</evidence>
<dbReference type="PANTHER" id="PTHR45958">
    <property type="entry name" value="RING-TYPE E3 UBIQUITIN TRANSFERASE"/>
    <property type="match status" value="1"/>
</dbReference>
<keyword evidence="5" id="KW-1185">Reference proteome</keyword>
<comment type="pathway">
    <text evidence="1">Protein modification; protein ubiquitination.</text>
</comment>